<dbReference type="Proteomes" id="UP000239709">
    <property type="component" value="Chromosome"/>
</dbReference>
<protein>
    <recommendedName>
        <fullName evidence="3">Capsid protein</fullName>
    </recommendedName>
</protein>
<dbReference type="OrthoDB" id="572526at2"/>
<accession>A0A2S0MCQ9</accession>
<dbReference type="KEGG" id="otk:C6570_04995"/>
<dbReference type="Gene3D" id="3.90.1690.10">
    <property type="entry name" value="phage-related protein like domain"/>
    <property type="match status" value="1"/>
</dbReference>
<reference evidence="1 2" key="1">
    <citation type="submission" date="2018-03" db="EMBL/GenBank/DDBJ databases">
        <title>Genome sequencing of Ottowia sp.</title>
        <authorList>
            <person name="Kim S.-J."/>
            <person name="Heo J."/>
            <person name="Kwon S.-W."/>
        </authorList>
    </citation>
    <scope>NUCLEOTIDE SEQUENCE [LARGE SCALE GENOMIC DNA]</scope>
    <source>
        <strain evidence="1 2">KADR8-3</strain>
    </source>
</reference>
<gene>
    <name evidence="1" type="ORF">C6570_04995</name>
</gene>
<organism evidence="1 2">
    <name type="scientific">Ottowia oryzae</name>
    <dbReference type="NCBI Taxonomy" id="2109914"/>
    <lineage>
        <taxon>Bacteria</taxon>
        <taxon>Pseudomonadati</taxon>
        <taxon>Pseudomonadota</taxon>
        <taxon>Betaproteobacteria</taxon>
        <taxon>Burkholderiales</taxon>
        <taxon>Comamonadaceae</taxon>
        <taxon>Ottowia</taxon>
    </lineage>
</organism>
<dbReference type="EMBL" id="CP027666">
    <property type="protein sequence ID" value="AVO33685.1"/>
    <property type="molecule type" value="Genomic_DNA"/>
</dbReference>
<dbReference type="AlphaFoldDB" id="A0A2S0MCQ9"/>
<name>A0A2S0MCQ9_9BURK</name>
<evidence type="ECO:0008006" key="3">
    <source>
        <dbReference type="Google" id="ProtNLM"/>
    </source>
</evidence>
<evidence type="ECO:0000313" key="2">
    <source>
        <dbReference type="Proteomes" id="UP000239709"/>
    </source>
</evidence>
<dbReference type="RefSeq" id="WP_106702242.1">
    <property type="nucleotide sequence ID" value="NZ_CP027666.1"/>
</dbReference>
<dbReference type="InterPro" id="IPR053738">
    <property type="entry name" value="Lambda_capsid_assembly"/>
</dbReference>
<keyword evidence="2" id="KW-1185">Reference proteome</keyword>
<proteinExistence type="predicted"/>
<sequence length="309" mass="34311">MSRLQQLRIVDAVLTNLAAGYINDEFIADSILPRVPVTKEGGKVPLFGKAQFIEHRTERAIRGATNVRDPEGVKTIDYVLTEYDIATRLDYREKQEADFQIDAVETANTMEILRLGHELRVARMVQNPATYVPGNTITLAGADQFTNPASDPLGVVLDAKAAVRSQIVREPNTLWMGYSTYLTLLRHPQLVGLLSTNKDRILTDDELKRFLRVDNLVVGKAVSSTDGETVTDIWGDNMGLTYTAREVDGQRSYRVPSFGYTLVKQGWPQVDRYPDAQSGGKVEFIRATEINDAFVLSKGAGFLISNTNA</sequence>
<evidence type="ECO:0000313" key="1">
    <source>
        <dbReference type="EMBL" id="AVO33685.1"/>
    </source>
</evidence>